<feature type="region of interest" description="Disordered" evidence="1">
    <location>
        <begin position="147"/>
        <end position="189"/>
    </location>
</feature>
<dbReference type="Gene3D" id="1.10.10.10">
    <property type="entry name" value="Winged helix-like DNA-binding domain superfamily/Winged helix DNA-binding domain"/>
    <property type="match status" value="1"/>
</dbReference>
<protein>
    <submittedName>
        <fullName evidence="4">Transcriptional regulator</fullName>
    </submittedName>
</protein>
<dbReference type="Pfam" id="PF13280">
    <property type="entry name" value="WYL"/>
    <property type="match status" value="1"/>
</dbReference>
<dbReference type="InterPro" id="IPR051534">
    <property type="entry name" value="CBASS_pafABC_assoc_protein"/>
</dbReference>
<sequence length="296" mass="31283">MVVRGVCVVVMAPPSRGIGDTRLSPMCHESVSMDDVNRTDRLYAIREELRRAGRAGTTGARLARLFEVSERTIKRDVSALQQAGAPIWAQSGPGGGYVLDASASLPPVNFTPTQAVAMAVALATLPSGSPFAVDAAAARGKLWDTLGERDRQRAQRLSARVWTRPTPPRTSRGPLPDGVASGPAGQAPDGLAPVAADAPAPAPAVLRAVEQALGDERALVIAYAGRDGAVTQRTVEPILLAHTGGRWYLVAWCQLRVAIRWFRLDRIADAHLTAERYVPRDVASVGEPPAGSAPVA</sequence>
<evidence type="ECO:0000313" key="5">
    <source>
        <dbReference type="Proteomes" id="UP000321484"/>
    </source>
</evidence>
<name>A0A511Z1K9_9CELL</name>
<dbReference type="InterPro" id="IPR036388">
    <property type="entry name" value="WH-like_DNA-bd_sf"/>
</dbReference>
<dbReference type="InterPro" id="IPR026881">
    <property type="entry name" value="WYL_dom"/>
</dbReference>
<gene>
    <name evidence="4" type="ORF">AFE02nite_29900</name>
</gene>
<evidence type="ECO:0000313" key="4">
    <source>
        <dbReference type="EMBL" id="GEN81256.1"/>
    </source>
</evidence>
<dbReference type="PANTHER" id="PTHR34580:SF3">
    <property type="entry name" value="PROTEIN PAFB"/>
    <property type="match status" value="1"/>
</dbReference>
<evidence type="ECO:0000256" key="1">
    <source>
        <dbReference type="SAM" id="MobiDB-lite"/>
    </source>
</evidence>
<comment type="caution">
    <text evidence="4">The sequence shown here is derived from an EMBL/GenBank/DDBJ whole genome shotgun (WGS) entry which is preliminary data.</text>
</comment>
<evidence type="ECO:0000259" key="3">
    <source>
        <dbReference type="Pfam" id="PF13280"/>
    </source>
</evidence>
<dbReference type="EMBL" id="BJYK01000009">
    <property type="protein sequence ID" value="GEN81256.1"/>
    <property type="molecule type" value="Genomic_DNA"/>
</dbReference>
<organism evidence="4 5">
    <name type="scientific">Actinotalea fermentans</name>
    <dbReference type="NCBI Taxonomy" id="43671"/>
    <lineage>
        <taxon>Bacteria</taxon>
        <taxon>Bacillati</taxon>
        <taxon>Actinomycetota</taxon>
        <taxon>Actinomycetes</taxon>
        <taxon>Micrococcales</taxon>
        <taxon>Cellulomonadaceae</taxon>
        <taxon>Actinotalea</taxon>
    </lineage>
</organism>
<feature type="domain" description="WYL" evidence="3">
    <location>
        <begin position="205"/>
        <end position="271"/>
    </location>
</feature>
<accession>A0A511Z1K9</accession>
<dbReference type="PROSITE" id="PS52050">
    <property type="entry name" value="WYL"/>
    <property type="match status" value="1"/>
</dbReference>
<keyword evidence="5" id="KW-1185">Reference proteome</keyword>
<reference evidence="4 5" key="1">
    <citation type="submission" date="2019-07" db="EMBL/GenBank/DDBJ databases">
        <title>Whole genome shotgun sequence of Actinotalea fermentans NBRC 105374.</title>
        <authorList>
            <person name="Hosoyama A."/>
            <person name="Uohara A."/>
            <person name="Ohji S."/>
            <person name="Ichikawa N."/>
        </authorList>
    </citation>
    <scope>NUCLEOTIDE SEQUENCE [LARGE SCALE GENOMIC DNA]</scope>
    <source>
        <strain evidence="4 5">NBRC 105374</strain>
    </source>
</reference>
<dbReference type="Pfam" id="PF08279">
    <property type="entry name" value="HTH_11"/>
    <property type="match status" value="1"/>
</dbReference>
<feature type="domain" description="Helix-turn-helix type 11" evidence="2">
    <location>
        <begin position="41"/>
        <end position="97"/>
    </location>
</feature>
<dbReference type="PANTHER" id="PTHR34580">
    <property type="match status" value="1"/>
</dbReference>
<evidence type="ECO:0000259" key="2">
    <source>
        <dbReference type="Pfam" id="PF08279"/>
    </source>
</evidence>
<dbReference type="Proteomes" id="UP000321484">
    <property type="component" value="Unassembled WGS sequence"/>
</dbReference>
<dbReference type="AlphaFoldDB" id="A0A511Z1K9"/>
<dbReference type="InterPro" id="IPR013196">
    <property type="entry name" value="HTH_11"/>
</dbReference>
<dbReference type="SUPFAM" id="SSF46785">
    <property type="entry name" value="Winged helix' DNA-binding domain"/>
    <property type="match status" value="1"/>
</dbReference>
<proteinExistence type="predicted"/>
<dbReference type="InterPro" id="IPR036390">
    <property type="entry name" value="WH_DNA-bd_sf"/>
</dbReference>